<feature type="coiled-coil region" evidence="1">
    <location>
        <begin position="104"/>
        <end position="131"/>
    </location>
</feature>
<evidence type="ECO:0000313" key="3">
    <source>
        <dbReference type="EMBL" id="KAL0253369.1"/>
    </source>
</evidence>
<gene>
    <name evidence="3" type="ORF">SLS55_010346</name>
</gene>
<dbReference type="RefSeq" id="XP_066628013.1">
    <property type="nucleotide sequence ID" value="XM_066781730.1"/>
</dbReference>
<accession>A0ABR3BYX5</accession>
<evidence type="ECO:0000313" key="4">
    <source>
        <dbReference type="Proteomes" id="UP001430584"/>
    </source>
</evidence>
<feature type="compositionally biased region" description="Polar residues" evidence="2">
    <location>
        <begin position="218"/>
        <end position="231"/>
    </location>
</feature>
<comment type="caution">
    <text evidence="3">The sequence shown here is derived from an EMBL/GenBank/DDBJ whole genome shotgun (WGS) entry which is preliminary data.</text>
</comment>
<organism evidence="3 4">
    <name type="scientific">Diplodia seriata</name>
    <dbReference type="NCBI Taxonomy" id="420778"/>
    <lineage>
        <taxon>Eukaryota</taxon>
        <taxon>Fungi</taxon>
        <taxon>Dikarya</taxon>
        <taxon>Ascomycota</taxon>
        <taxon>Pezizomycotina</taxon>
        <taxon>Dothideomycetes</taxon>
        <taxon>Dothideomycetes incertae sedis</taxon>
        <taxon>Botryosphaeriales</taxon>
        <taxon>Botryosphaeriaceae</taxon>
        <taxon>Diplodia</taxon>
    </lineage>
</organism>
<feature type="region of interest" description="Disordered" evidence="2">
    <location>
        <begin position="218"/>
        <end position="246"/>
    </location>
</feature>
<dbReference type="GeneID" id="92014431"/>
<dbReference type="EMBL" id="JAJVCZ030000012">
    <property type="protein sequence ID" value="KAL0253369.1"/>
    <property type="molecule type" value="Genomic_DNA"/>
</dbReference>
<name>A0ABR3BYX5_9PEZI</name>
<dbReference type="Proteomes" id="UP001430584">
    <property type="component" value="Unassembled WGS sequence"/>
</dbReference>
<keyword evidence="4" id="KW-1185">Reference proteome</keyword>
<sequence>MASRQCVFTADDNSQCPMSTTASNGYCMEHQAFAAKNIEEQLEFALEQLERWGNIQAVQDDHAAREAALATRETTLAAREAIVDANSTEVIIREFLCDLREKHLGEREEKLNAQEAELAEKNVELNACKEAKQDLALAISTLRNRLTQSESALAMTRVEIDDRAQIDDIKAENQLLQEQTGAFAARMNRLEMDIRKIKDKLCATEIAGHIRASSNTQMAQLTASQESNSSFGWDQETDGEGDGDENSEDELVRYFRLYVVEELRQRRFFL</sequence>
<feature type="compositionally biased region" description="Acidic residues" evidence="2">
    <location>
        <begin position="235"/>
        <end position="246"/>
    </location>
</feature>
<keyword evidence="1" id="KW-0175">Coiled coil</keyword>
<proteinExistence type="predicted"/>
<evidence type="ECO:0000256" key="1">
    <source>
        <dbReference type="SAM" id="Coils"/>
    </source>
</evidence>
<reference evidence="3 4" key="1">
    <citation type="submission" date="2024-02" db="EMBL/GenBank/DDBJ databases">
        <title>De novo assembly and annotation of 12 fungi associated with fruit tree decline syndrome in Ontario, Canada.</title>
        <authorList>
            <person name="Sulman M."/>
            <person name="Ellouze W."/>
            <person name="Ilyukhin E."/>
        </authorList>
    </citation>
    <scope>NUCLEOTIDE SEQUENCE [LARGE SCALE GENOMIC DNA]</scope>
    <source>
        <strain evidence="3 4">FDS-637</strain>
    </source>
</reference>
<protein>
    <submittedName>
        <fullName evidence="3">Uncharacterized protein</fullName>
    </submittedName>
</protein>
<evidence type="ECO:0000256" key="2">
    <source>
        <dbReference type="SAM" id="MobiDB-lite"/>
    </source>
</evidence>